<dbReference type="AlphaFoldDB" id="A0A7S1XB26"/>
<organism evidence="1">
    <name type="scientific">Tetraselmis chuii</name>
    <dbReference type="NCBI Taxonomy" id="63592"/>
    <lineage>
        <taxon>Eukaryota</taxon>
        <taxon>Viridiplantae</taxon>
        <taxon>Chlorophyta</taxon>
        <taxon>core chlorophytes</taxon>
        <taxon>Chlorodendrophyceae</taxon>
        <taxon>Chlorodendrales</taxon>
        <taxon>Chlorodendraceae</taxon>
        <taxon>Tetraselmis</taxon>
    </lineage>
</organism>
<protein>
    <submittedName>
        <fullName evidence="1">Uncharacterized protein</fullName>
    </submittedName>
</protein>
<accession>A0A7S1XB26</accession>
<proteinExistence type="predicted"/>
<name>A0A7S1XB26_9CHLO</name>
<sequence length="211" mass="21465">MFAVVRGLLPCQLTFPPQRALCPSASPEMAAKMSSSRALVASPVKTARIGHTSARPIRATRVMAVAERDSAPLQTFKLAMAGVAAGLLMHTGAAEAGVQMVQPEVKKVFQSDGSATKAVKKAAAPMGKSAPAPGPSFAGAPSIPLLAVSGSVVGLGAFGAVFSKMDGGAFMSEGLLKDSTGYAGYETVLKSEAGPAKTRGKKSAPKKKGFF</sequence>
<evidence type="ECO:0000313" key="1">
    <source>
        <dbReference type="EMBL" id="CAD9222178.1"/>
    </source>
</evidence>
<dbReference type="EMBL" id="HBGG01040098">
    <property type="protein sequence ID" value="CAD9222178.1"/>
    <property type="molecule type" value="Transcribed_RNA"/>
</dbReference>
<gene>
    <name evidence="1" type="ORF">TCHU04912_LOCUS20677</name>
</gene>
<reference evidence="1" key="1">
    <citation type="submission" date="2021-01" db="EMBL/GenBank/DDBJ databases">
        <authorList>
            <person name="Corre E."/>
            <person name="Pelletier E."/>
            <person name="Niang G."/>
            <person name="Scheremetjew M."/>
            <person name="Finn R."/>
            <person name="Kale V."/>
            <person name="Holt S."/>
            <person name="Cochrane G."/>
            <person name="Meng A."/>
            <person name="Brown T."/>
            <person name="Cohen L."/>
        </authorList>
    </citation>
    <scope>NUCLEOTIDE SEQUENCE</scope>
    <source>
        <strain evidence="1">PLY429</strain>
    </source>
</reference>